<dbReference type="InterPro" id="IPR009061">
    <property type="entry name" value="DNA-bd_dom_put_sf"/>
</dbReference>
<sequence length="81" mass="8736">MLKAADLAEPNIVVAVEPVSVSVSDAGAILGVSSRTIETLVARGTLESFRIGNRRLIAVEDIRDYVARQRTLTRKGSPDEN</sequence>
<dbReference type="EMBL" id="CP036432">
    <property type="protein sequence ID" value="QDV88533.1"/>
    <property type="molecule type" value="Genomic_DNA"/>
</dbReference>
<keyword evidence="3" id="KW-1185">Reference proteome</keyword>
<dbReference type="RefSeq" id="WP_145220899.1">
    <property type="nucleotide sequence ID" value="NZ_CP036432.1"/>
</dbReference>
<gene>
    <name evidence="2" type="ORF">TBK1r_75670</name>
</gene>
<name>A0ABX5Y2M6_9BACT</name>
<evidence type="ECO:0000259" key="1">
    <source>
        <dbReference type="Pfam" id="PF12728"/>
    </source>
</evidence>
<evidence type="ECO:0000313" key="3">
    <source>
        <dbReference type="Proteomes" id="UP000318081"/>
    </source>
</evidence>
<proteinExistence type="predicted"/>
<dbReference type="Proteomes" id="UP000318081">
    <property type="component" value="Chromosome"/>
</dbReference>
<accession>A0ABX5Y2M6</accession>
<feature type="domain" description="Helix-turn-helix" evidence="1">
    <location>
        <begin position="22"/>
        <end position="70"/>
    </location>
</feature>
<evidence type="ECO:0000313" key="2">
    <source>
        <dbReference type="EMBL" id="QDV88533.1"/>
    </source>
</evidence>
<organism evidence="2 3">
    <name type="scientific">Stieleria magnilauensis</name>
    <dbReference type="NCBI Taxonomy" id="2527963"/>
    <lineage>
        <taxon>Bacteria</taxon>
        <taxon>Pseudomonadati</taxon>
        <taxon>Planctomycetota</taxon>
        <taxon>Planctomycetia</taxon>
        <taxon>Pirellulales</taxon>
        <taxon>Pirellulaceae</taxon>
        <taxon>Stieleria</taxon>
    </lineage>
</organism>
<dbReference type="SUPFAM" id="SSF46955">
    <property type="entry name" value="Putative DNA-binding domain"/>
    <property type="match status" value="1"/>
</dbReference>
<dbReference type="InterPro" id="IPR041657">
    <property type="entry name" value="HTH_17"/>
</dbReference>
<protein>
    <submittedName>
        <fullName evidence="2">Helix-turn-helix domain protein</fullName>
    </submittedName>
</protein>
<dbReference type="Pfam" id="PF12728">
    <property type="entry name" value="HTH_17"/>
    <property type="match status" value="1"/>
</dbReference>
<reference evidence="2 3" key="1">
    <citation type="submission" date="2019-02" db="EMBL/GenBank/DDBJ databases">
        <title>Deep-cultivation of Planctomycetes and their phenomic and genomic characterization uncovers novel biology.</title>
        <authorList>
            <person name="Wiegand S."/>
            <person name="Jogler M."/>
            <person name="Boedeker C."/>
            <person name="Pinto D."/>
            <person name="Vollmers J."/>
            <person name="Rivas-Marin E."/>
            <person name="Kohn T."/>
            <person name="Peeters S.H."/>
            <person name="Heuer A."/>
            <person name="Rast P."/>
            <person name="Oberbeckmann S."/>
            <person name="Bunk B."/>
            <person name="Jeske O."/>
            <person name="Meyerdierks A."/>
            <person name="Storesund J.E."/>
            <person name="Kallscheuer N."/>
            <person name="Luecker S."/>
            <person name="Lage O.M."/>
            <person name="Pohl T."/>
            <person name="Merkel B.J."/>
            <person name="Hornburger P."/>
            <person name="Mueller R.-W."/>
            <person name="Bruemmer F."/>
            <person name="Labrenz M."/>
            <person name="Spormann A.M."/>
            <person name="Op den Camp H."/>
            <person name="Overmann J."/>
            <person name="Amann R."/>
            <person name="Jetten M.S.M."/>
            <person name="Mascher T."/>
            <person name="Medema M.H."/>
            <person name="Devos D.P."/>
            <person name="Kaster A.-K."/>
            <person name="Ovreas L."/>
            <person name="Rohde M."/>
            <person name="Galperin M.Y."/>
            <person name="Jogler C."/>
        </authorList>
    </citation>
    <scope>NUCLEOTIDE SEQUENCE [LARGE SCALE GENOMIC DNA]</scope>
    <source>
        <strain evidence="2 3">TBK1r</strain>
    </source>
</reference>
<dbReference type="NCBIfam" id="TIGR01764">
    <property type="entry name" value="excise"/>
    <property type="match status" value="1"/>
</dbReference>
<dbReference type="InterPro" id="IPR010093">
    <property type="entry name" value="SinI_DNA-bd"/>
</dbReference>